<feature type="region of interest" description="Disordered" evidence="1">
    <location>
        <begin position="30"/>
        <end position="90"/>
    </location>
</feature>
<accession>A0A0A3JA94</accession>
<comment type="caution">
    <text evidence="3">The sequence shown here is derived from an EMBL/GenBank/DDBJ whole genome shotgun (WGS) entry which is preliminary data.</text>
</comment>
<feature type="chain" id="PRO_5039517281" description="Lipoprotein" evidence="2">
    <location>
        <begin position="29"/>
        <end position="213"/>
    </location>
</feature>
<gene>
    <name evidence="3" type="ORF">CD32_14790</name>
</gene>
<evidence type="ECO:0008006" key="5">
    <source>
        <dbReference type="Google" id="ProtNLM"/>
    </source>
</evidence>
<dbReference type="OrthoDB" id="2136654at2"/>
<proteinExistence type="predicted"/>
<feature type="signal peptide" evidence="2">
    <location>
        <begin position="1"/>
        <end position="28"/>
    </location>
</feature>
<evidence type="ECO:0000256" key="2">
    <source>
        <dbReference type="SAM" id="SignalP"/>
    </source>
</evidence>
<dbReference type="RefSeq" id="WP_036155933.1">
    <property type="nucleotide sequence ID" value="NZ_AVCX01000004.1"/>
</dbReference>
<dbReference type="Proteomes" id="UP000030437">
    <property type="component" value="Unassembled WGS sequence"/>
</dbReference>
<name>A0A0A3JA94_9BACI</name>
<dbReference type="PROSITE" id="PS51257">
    <property type="entry name" value="PROKAR_LIPOPROTEIN"/>
    <property type="match status" value="1"/>
</dbReference>
<organism evidence="3 4">
    <name type="scientific">Lysinibacillus odysseyi 34hs-1 = NBRC 100172</name>
    <dbReference type="NCBI Taxonomy" id="1220589"/>
    <lineage>
        <taxon>Bacteria</taxon>
        <taxon>Bacillati</taxon>
        <taxon>Bacillota</taxon>
        <taxon>Bacilli</taxon>
        <taxon>Bacillales</taxon>
        <taxon>Bacillaceae</taxon>
        <taxon>Lysinibacillus</taxon>
    </lineage>
</organism>
<evidence type="ECO:0000313" key="4">
    <source>
        <dbReference type="Proteomes" id="UP000030437"/>
    </source>
</evidence>
<protein>
    <recommendedName>
        <fullName evidence="5">Lipoprotein</fullName>
    </recommendedName>
</protein>
<dbReference type="STRING" id="1220589.CD32_14790"/>
<reference evidence="3 4" key="1">
    <citation type="submission" date="2014-02" db="EMBL/GenBank/DDBJ databases">
        <title>Draft genome sequence of Lysinibacillus odysseyi NBRC 100172.</title>
        <authorList>
            <person name="Zhang F."/>
            <person name="Wang G."/>
            <person name="Zhang L."/>
        </authorList>
    </citation>
    <scope>NUCLEOTIDE SEQUENCE [LARGE SCALE GENOMIC DNA]</scope>
    <source>
        <strain evidence="3 4">NBRC 100172</strain>
    </source>
</reference>
<evidence type="ECO:0000313" key="3">
    <source>
        <dbReference type="EMBL" id="KGR83952.1"/>
    </source>
</evidence>
<sequence length="213" mass="23156">MKKLIKIFYCNVALLLLVLLLVGCKDDAKGSPTVEKAGEESASQTEKEIDGADSPSESTESSSNNDSPDAKDSISNPFEETTEKGENSLSTYSSQEIEYARIWLQLGPNQDIDELIVHHIPAGTPLNPSDTTSGSYPEDVIQLSGSRLVDGSITYSGNGDGTINVYNVPLRWDGNYPAGETFYKEITQNTKQVYITPSTGKDVIKLINKLNSN</sequence>
<dbReference type="eggNOG" id="ENOG502ZP8Y">
    <property type="taxonomic scope" value="Bacteria"/>
</dbReference>
<dbReference type="AlphaFoldDB" id="A0A0A3JA94"/>
<dbReference type="EMBL" id="JPVP01000057">
    <property type="protein sequence ID" value="KGR83952.1"/>
    <property type="molecule type" value="Genomic_DNA"/>
</dbReference>
<keyword evidence="2" id="KW-0732">Signal</keyword>
<feature type="compositionally biased region" description="Low complexity" evidence="1">
    <location>
        <begin position="53"/>
        <end position="67"/>
    </location>
</feature>
<keyword evidence="4" id="KW-1185">Reference proteome</keyword>
<evidence type="ECO:0000256" key="1">
    <source>
        <dbReference type="SAM" id="MobiDB-lite"/>
    </source>
</evidence>